<keyword evidence="4" id="KW-1185">Reference proteome</keyword>
<evidence type="ECO:0000313" key="4">
    <source>
        <dbReference type="Proteomes" id="UP000636709"/>
    </source>
</evidence>
<comment type="caution">
    <text evidence="3">The sequence shown here is derived from an EMBL/GenBank/DDBJ whole genome shotgun (WGS) entry which is preliminary data.</text>
</comment>
<feature type="compositionally biased region" description="Low complexity" evidence="1">
    <location>
        <begin position="75"/>
        <end position="102"/>
    </location>
</feature>
<evidence type="ECO:0000256" key="1">
    <source>
        <dbReference type="SAM" id="MobiDB-lite"/>
    </source>
</evidence>
<feature type="signal peptide" evidence="2">
    <location>
        <begin position="1"/>
        <end position="24"/>
    </location>
</feature>
<evidence type="ECO:0000313" key="3">
    <source>
        <dbReference type="EMBL" id="KAF8769067.1"/>
    </source>
</evidence>
<gene>
    <name evidence="3" type="ORF">HU200_006958</name>
</gene>
<protein>
    <submittedName>
        <fullName evidence="3">Uncharacterized protein</fullName>
    </submittedName>
</protein>
<evidence type="ECO:0000256" key="2">
    <source>
        <dbReference type="SAM" id="SignalP"/>
    </source>
</evidence>
<accession>A0A835FP12</accession>
<organism evidence="3 4">
    <name type="scientific">Digitaria exilis</name>
    <dbReference type="NCBI Taxonomy" id="1010633"/>
    <lineage>
        <taxon>Eukaryota</taxon>
        <taxon>Viridiplantae</taxon>
        <taxon>Streptophyta</taxon>
        <taxon>Embryophyta</taxon>
        <taxon>Tracheophyta</taxon>
        <taxon>Spermatophyta</taxon>
        <taxon>Magnoliopsida</taxon>
        <taxon>Liliopsida</taxon>
        <taxon>Poales</taxon>
        <taxon>Poaceae</taxon>
        <taxon>PACMAD clade</taxon>
        <taxon>Panicoideae</taxon>
        <taxon>Panicodae</taxon>
        <taxon>Paniceae</taxon>
        <taxon>Anthephorinae</taxon>
        <taxon>Digitaria</taxon>
    </lineage>
</organism>
<feature type="chain" id="PRO_5033066621" evidence="2">
    <location>
        <begin position="25"/>
        <end position="102"/>
    </location>
</feature>
<proteinExistence type="predicted"/>
<reference evidence="3" key="1">
    <citation type="submission" date="2020-07" db="EMBL/GenBank/DDBJ databases">
        <title>Genome sequence and genetic diversity analysis of an under-domesticated orphan crop, white fonio (Digitaria exilis).</title>
        <authorList>
            <person name="Bennetzen J.L."/>
            <person name="Chen S."/>
            <person name="Ma X."/>
            <person name="Wang X."/>
            <person name="Yssel A.E.J."/>
            <person name="Chaluvadi S.R."/>
            <person name="Johnson M."/>
            <person name="Gangashetty P."/>
            <person name="Hamidou F."/>
            <person name="Sanogo M.D."/>
            <person name="Zwaenepoel A."/>
            <person name="Wallace J."/>
            <person name="Van De Peer Y."/>
            <person name="Van Deynze A."/>
        </authorList>
    </citation>
    <scope>NUCLEOTIDE SEQUENCE</scope>
    <source>
        <tissue evidence="3">Leaves</tissue>
    </source>
</reference>
<keyword evidence="2" id="KW-0732">Signal</keyword>
<dbReference type="EMBL" id="JACEFO010000467">
    <property type="protein sequence ID" value="KAF8769067.1"/>
    <property type="molecule type" value="Genomic_DNA"/>
</dbReference>
<feature type="region of interest" description="Disordered" evidence="1">
    <location>
        <begin position="74"/>
        <end position="102"/>
    </location>
</feature>
<dbReference type="Proteomes" id="UP000636709">
    <property type="component" value="Unassembled WGS sequence"/>
</dbReference>
<dbReference type="AlphaFoldDB" id="A0A835FP12"/>
<sequence length="102" mass="10912">MVEGHVALICAAVAALALVAAALGIVGEATKSKSFVRFDGASCVYRRTPAVRVRRRGGGLASDRPARPHRRRRLLGPLPYALRRPPAAPRSSALLSSRGSWR</sequence>
<name>A0A835FP12_9POAL</name>